<dbReference type="InterPro" id="IPR018392">
    <property type="entry name" value="LysM"/>
</dbReference>
<feature type="compositionally biased region" description="Basic residues" evidence="1">
    <location>
        <begin position="118"/>
        <end position="133"/>
    </location>
</feature>
<dbReference type="Gene3D" id="3.10.350.10">
    <property type="entry name" value="LysM domain"/>
    <property type="match status" value="2"/>
</dbReference>
<dbReference type="AlphaFoldDB" id="A0A229UU08"/>
<feature type="domain" description="LysM" evidence="2">
    <location>
        <begin position="62"/>
        <end position="107"/>
    </location>
</feature>
<dbReference type="PROSITE" id="PS51782">
    <property type="entry name" value="LYSM"/>
    <property type="match status" value="2"/>
</dbReference>
<protein>
    <recommendedName>
        <fullName evidence="2">LysM domain-containing protein</fullName>
    </recommendedName>
</protein>
<dbReference type="EMBL" id="NMQW01000012">
    <property type="protein sequence ID" value="OXM86833.1"/>
    <property type="molecule type" value="Genomic_DNA"/>
</dbReference>
<organism evidence="3 4">
    <name type="scientific">Paenibacillus rigui</name>
    <dbReference type="NCBI Taxonomy" id="554312"/>
    <lineage>
        <taxon>Bacteria</taxon>
        <taxon>Bacillati</taxon>
        <taxon>Bacillota</taxon>
        <taxon>Bacilli</taxon>
        <taxon>Bacillales</taxon>
        <taxon>Paenibacillaceae</taxon>
        <taxon>Paenibacillus</taxon>
    </lineage>
</organism>
<keyword evidence="4" id="KW-1185">Reference proteome</keyword>
<feature type="region of interest" description="Disordered" evidence="1">
    <location>
        <begin position="111"/>
        <end position="133"/>
    </location>
</feature>
<dbReference type="RefSeq" id="WP_094014381.1">
    <property type="nucleotide sequence ID" value="NZ_NMQW01000012.1"/>
</dbReference>
<dbReference type="InterPro" id="IPR036779">
    <property type="entry name" value="LysM_dom_sf"/>
</dbReference>
<evidence type="ECO:0000313" key="4">
    <source>
        <dbReference type="Proteomes" id="UP000215509"/>
    </source>
</evidence>
<dbReference type="SUPFAM" id="SSF54106">
    <property type="entry name" value="LysM domain"/>
    <property type="match status" value="2"/>
</dbReference>
<feature type="region of interest" description="Disordered" evidence="1">
    <location>
        <begin position="496"/>
        <end position="564"/>
    </location>
</feature>
<feature type="compositionally biased region" description="Polar residues" evidence="1">
    <location>
        <begin position="523"/>
        <end position="549"/>
    </location>
</feature>
<dbReference type="OrthoDB" id="2033517at2"/>
<dbReference type="CDD" id="cd00118">
    <property type="entry name" value="LysM"/>
    <property type="match status" value="2"/>
</dbReference>
<dbReference type="Proteomes" id="UP000215509">
    <property type="component" value="Unassembled WGS sequence"/>
</dbReference>
<proteinExistence type="predicted"/>
<comment type="caution">
    <text evidence="3">The sequence shown here is derived from an EMBL/GenBank/DDBJ whole genome shotgun (WGS) entry which is preliminary data.</text>
</comment>
<reference evidence="3 4" key="1">
    <citation type="submission" date="2017-07" db="EMBL/GenBank/DDBJ databases">
        <title>Genome sequencing and assembly of Paenibacillus rigui.</title>
        <authorList>
            <person name="Mayilraj S."/>
        </authorList>
    </citation>
    <scope>NUCLEOTIDE SEQUENCE [LARGE SCALE GENOMIC DNA]</scope>
    <source>
        <strain evidence="3 4">JCM 16352</strain>
    </source>
</reference>
<feature type="domain" description="LysM" evidence="2">
    <location>
        <begin position="2"/>
        <end position="47"/>
    </location>
</feature>
<evidence type="ECO:0000313" key="3">
    <source>
        <dbReference type="EMBL" id="OXM86833.1"/>
    </source>
</evidence>
<gene>
    <name evidence="3" type="ORF">CF651_08260</name>
</gene>
<evidence type="ECO:0000259" key="2">
    <source>
        <dbReference type="PROSITE" id="PS51782"/>
    </source>
</evidence>
<dbReference type="PANTHER" id="PTHR33734">
    <property type="entry name" value="LYSM DOMAIN-CONTAINING GPI-ANCHORED PROTEIN 2"/>
    <property type="match status" value="1"/>
</dbReference>
<evidence type="ECO:0000256" key="1">
    <source>
        <dbReference type="SAM" id="MobiDB-lite"/>
    </source>
</evidence>
<dbReference type="SMART" id="SM00257">
    <property type="entry name" value="LysM"/>
    <property type="match status" value="2"/>
</dbReference>
<dbReference type="GO" id="GO:0008932">
    <property type="term" value="F:lytic endotransglycosylase activity"/>
    <property type="evidence" value="ECO:0007669"/>
    <property type="project" value="TreeGrafter"/>
</dbReference>
<name>A0A229UU08_9BACL</name>
<sequence length="564" mass="62292">MKIHMVKKGDTLYQIAQKYNVDLDALIALNTQIADPNVIDVGMKVKIPTNPKPVEPPSDYLYKHIVMQGDTLWKLGKAWNVPLNDMIEANPQLKNPSVLMTGETVYIPKVKPQSGHHPSQHQHYHGGHGHKKNTAPIQTMPAPMPVPMPTPPVNMPTEMAPAPEMPLMPMPFPNLPNVPNMEMPQQQAPNMEMPYHPGPAMELPLNQAPNMEMPYHTVPNMEMPFEHGPNMEMPIHQEPNVEMPYNQGPNMEMPFHQGPNIEMPSHQGPNVPSPYSPFTMTSPAAEVNQNQPVYVSPFSEQVPDLMPEVPSNMMPNFSAQQPSMDLFQQFQVPATEVMSHHFNDMNQAAWPQQAAPSFPTMPSAEQMPFGGYPAQMLPAYTTPMHFKDCGCGGSQMPGFNQPIPYPLGAHAEMPVMGYEPHEYPHGGHPQMMYPGQGFPGMMPAMDHPSFPGYDHPMAMTSAYPGGMYPMHHGFPMGNPYGGFPYGGHDGDCGCGGHKSRGEEQEERVSLDSVSRSSSDKEAFQSSGSNKKNRAAASNTRSSQKTSSRVAASKPKAKRSPWINV</sequence>
<accession>A0A229UU08</accession>
<dbReference type="PANTHER" id="PTHR33734:SF34">
    <property type="entry name" value="SPOIVD-ASSOCIATED FACTOR A"/>
    <property type="match status" value="1"/>
</dbReference>
<dbReference type="Pfam" id="PF01476">
    <property type="entry name" value="LysM"/>
    <property type="match status" value="2"/>
</dbReference>
<feature type="compositionally biased region" description="Basic and acidic residues" evidence="1">
    <location>
        <begin position="499"/>
        <end position="509"/>
    </location>
</feature>